<sequence>MAVHYLRLSEPSIPLTQFPWSTVPSTHSLISLPPAPSSPSLSSHLSLPLSLCVHFFSISELRIRRSTRTGMDIKEPTRFRGARSSPSTDRFLGEFLHAPSQNPSPASSSAGDELSEDDIFAAGDFSLDANNPQSQPSTPSSSSSSTPRRLHGRQNQRSAFGPPDSFGILAALPENETRSVFNHKASLPSSSSSASSSSSRPIPTIPKPPGTTLFSAAKYHQSAPVNVPVMPRSAIAQRRHIEFDQAEDDVDGAEDEDGQMLPPHEIVARSLAKSQILSCSVLEGAGRTLKGRDLRQVRNAVFRQTGFLD</sequence>
<feature type="region of interest" description="Disordered" evidence="2">
    <location>
        <begin position="124"/>
        <end position="168"/>
    </location>
</feature>
<reference evidence="3 4" key="1">
    <citation type="submission" date="2017-11" db="EMBL/GenBank/DDBJ databases">
        <title>De-novo sequencing of pomegranate (Punica granatum L.) genome.</title>
        <authorList>
            <person name="Akparov Z."/>
            <person name="Amiraslanov A."/>
            <person name="Hajiyeva S."/>
            <person name="Abbasov M."/>
            <person name="Kaur K."/>
            <person name="Hamwieh A."/>
            <person name="Solovyev V."/>
            <person name="Salamov A."/>
            <person name="Braich B."/>
            <person name="Kosarev P."/>
            <person name="Mahmoud A."/>
            <person name="Hajiyev E."/>
            <person name="Babayeva S."/>
            <person name="Izzatullayeva V."/>
            <person name="Mammadov A."/>
            <person name="Mammadov A."/>
            <person name="Sharifova S."/>
            <person name="Ojaghi J."/>
            <person name="Eynullazada K."/>
            <person name="Bayramov B."/>
            <person name="Abdulazimova A."/>
            <person name="Shahmuradov I."/>
        </authorList>
    </citation>
    <scope>NUCLEOTIDE SEQUENCE [LARGE SCALE GENOMIC DNA]</scope>
    <source>
        <strain evidence="4">cv. AG2017</strain>
        <tissue evidence="3">Leaf</tissue>
    </source>
</reference>
<feature type="region of interest" description="Disordered" evidence="2">
    <location>
        <begin position="184"/>
        <end position="210"/>
    </location>
</feature>
<accession>A0A2I0JBT6</accession>
<feature type="compositionally biased region" description="Low complexity" evidence="2">
    <location>
        <begin position="189"/>
        <end position="202"/>
    </location>
</feature>
<name>A0A2I0JBT6_PUNGR</name>
<gene>
    <name evidence="3" type="ORF">CRG98_025953</name>
</gene>
<dbReference type="AlphaFoldDB" id="A0A2I0JBT6"/>
<dbReference type="GO" id="GO:0010150">
    <property type="term" value="P:leaf senescence"/>
    <property type="evidence" value="ECO:0007669"/>
    <property type="project" value="UniProtKB-ARBA"/>
</dbReference>
<comment type="caution">
    <text evidence="3">The sequence shown here is derived from an EMBL/GenBank/DDBJ whole genome shotgun (WGS) entry which is preliminary data.</text>
</comment>
<keyword evidence="4" id="KW-1185">Reference proteome</keyword>
<comment type="similarity">
    <text evidence="1">Belongs to the senescence regulator S40 family.</text>
</comment>
<dbReference type="PANTHER" id="PTHR33083:SF50">
    <property type="entry name" value="PROTEIN S40-7"/>
    <property type="match status" value="1"/>
</dbReference>
<feature type="compositionally biased region" description="Low complexity" evidence="2">
    <location>
        <begin position="132"/>
        <end position="147"/>
    </location>
</feature>
<evidence type="ECO:0000256" key="2">
    <source>
        <dbReference type="SAM" id="MobiDB-lite"/>
    </source>
</evidence>
<evidence type="ECO:0000313" key="4">
    <source>
        <dbReference type="Proteomes" id="UP000233551"/>
    </source>
</evidence>
<protein>
    <recommendedName>
        <fullName evidence="5">Senescence regulator S40</fullName>
    </recommendedName>
</protein>
<dbReference type="STRING" id="22663.A0A2I0JBT6"/>
<evidence type="ECO:0000313" key="3">
    <source>
        <dbReference type="EMBL" id="PKI53712.1"/>
    </source>
</evidence>
<dbReference type="PANTHER" id="PTHR33083">
    <property type="entry name" value="EXPRESSED PROTEIN"/>
    <property type="match status" value="1"/>
</dbReference>
<dbReference type="Proteomes" id="UP000233551">
    <property type="component" value="Unassembled WGS sequence"/>
</dbReference>
<dbReference type="Pfam" id="PF04520">
    <property type="entry name" value="Senescence_reg"/>
    <property type="match status" value="1"/>
</dbReference>
<dbReference type="EMBL" id="PGOL01001843">
    <property type="protein sequence ID" value="PKI53712.1"/>
    <property type="molecule type" value="Genomic_DNA"/>
</dbReference>
<organism evidence="3 4">
    <name type="scientific">Punica granatum</name>
    <name type="common">Pomegranate</name>
    <dbReference type="NCBI Taxonomy" id="22663"/>
    <lineage>
        <taxon>Eukaryota</taxon>
        <taxon>Viridiplantae</taxon>
        <taxon>Streptophyta</taxon>
        <taxon>Embryophyta</taxon>
        <taxon>Tracheophyta</taxon>
        <taxon>Spermatophyta</taxon>
        <taxon>Magnoliopsida</taxon>
        <taxon>eudicotyledons</taxon>
        <taxon>Gunneridae</taxon>
        <taxon>Pentapetalae</taxon>
        <taxon>rosids</taxon>
        <taxon>malvids</taxon>
        <taxon>Myrtales</taxon>
        <taxon>Lythraceae</taxon>
        <taxon>Punica</taxon>
    </lineage>
</organism>
<evidence type="ECO:0008006" key="5">
    <source>
        <dbReference type="Google" id="ProtNLM"/>
    </source>
</evidence>
<dbReference type="InterPro" id="IPR007608">
    <property type="entry name" value="Senescence_reg_S40"/>
</dbReference>
<evidence type="ECO:0000256" key="1">
    <source>
        <dbReference type="ARBA" id="ARBA00034773"/>
    </source>
</evidence>
<proteinExistence type="inferred from homology"/>